<accession>A0ACC3N499</accession>
<protein>
    <submittedName>
        <fullName evidence="1">Uncharacterized protein</fullName>
    </submittedName>
</protein>
<sequence>MRVALPVDPHRKTASEVATMEFLRLNTDIPVQKIIAHDSSNENVLGFEWILMEFIAGQSLHSAWREMPMTKKELLVKQLALYQSQLFEHKFDSIGNLLRASCNRGPVDQESEQRTPRGPFQNSHEWLSVRLNIVLDEQDRILKKIDDEDDIETAELSKQLAKQLLEILPTLFSQEWSNRWAGWSVR</sequence>
<comment type="caution">
    <text evidence="1">The sequence shown here is derived from an EMBL/GenBank/DDBJ whole genome shotgun (WGS) entry which is preliminary data.</text>
</comment>
<evidence type="ECO:0000313" key="1">
    <source>
        <dbReference type="EMBL" id="KAK3709698.1"/>
    </source>
</evidence>
<proteinExistence type="predicted"/>
<dbReference type="EMBL" id="JAUTXU010000090">
    <property type="protein sequence ID" value="KAK3709698.1"/>
    <property type="molecule type" value="Genomic_DNA"/>
</dbReference>
<evidence type="ECO:0000313" key="2">
    <source>
        <dbReference type="Proteomes" id="UP001281147"/>
    </source>
</evidence>
<dbReference type="Proteomes" id="UP001281147">
    <property type="component" value="Unassembled WGS sequence"/>
</dbReference>
<gene>
    <name evidence="1" type="ORF">LTR37_010725</name>
</gene>
<keyword evidence="2" id="KW-1185">Reference proteome</keyword>
<reference evidence="1" key="1">
    <citation type="submission" date="2023-07" db="EMBL/GenBank/DDBJ databases">
        <title>Black Yeasts Isolated from many extreme environments.</title>
        <authorList>
            <person name="Coleine C."/>
            <person name="Stajich J.E."/>
            <person name="Selbmann L."/>
        </authorList>
    </citation>
    <scope>NUCLEOTIDE SEQUENCE</scope>
    <source>
        <strain evidence="1">CCFEE 5714</strain>
    </source>
</reference>
<name>A0ACC3N499_9PEZI</name>
<organism evidence="1 2">
    <name type="scientific">Vermiconidia calcicola</name>
    <dbReference type="NCBI Taxonomy" id="1690605"/>
    <lineage>
        <taxon>Eukaryota</taxon>
        <taxon>Fungi</taxon>
        <taxon>Dikarya</taxon>
        <taxon>Ascomycota</taxon>
        <taxon>Pezizomycotina</taxon>
        <taxon>Dothideomycetes</taxon>
        <taxon>Dothideomycetidae</taxon>
        <taxon>Mycosphaerellales</taxon>
        <taxon>Extremaceae</taxon>
        <taxon>Vermiconidia</taxon>
    </lineage>
</organism>